<keyword evidence="14" id="KW-1185">Reference proteome</keyword>
<evidence type="ECO:0000256" key="7">
    <source>
        <dbReference type="ARBA" id="ARBA00038947"/>
    </source>
</evidence>
<dbReference type="GO" id="GO:0003723">
    <property type="term" value="F:RNA binding"/>
    <property type="evidence" value="ECO:0007669"/>
    <property type="project" value="InterPro"/>
</dbReference>
<dbReference type="InterPro" id="IPR006224">
    <property type="entry name" value="PsdUridine_synth_RluA-like_CS"/>
</dbReference>
<comment type="caution">
    <text evidence="13">The sequence shown here is derived from an EMBL/GenBank/DDBJ whole genome shotgun (WGS) entry which is preliminary data.</text>
</comment>
<reference evidence="13" key="1">
    <citation type="submission" date="2022-07" db="EMBL/GenBank/DDBJ databases">
        <title>Genome Sequence of Agrocybe chaxingu.</title>
        <authorList>
            <person name="Buettner E."/>
        </authorList>
    </citation>
    <scope>NUCLEOTIDE SEQUENCE</scope>
    <source>
        <strain evidence="13">MP-N11</strain>
    </source>
</reference>
<evidence type="ECO:0000256" key="1">
    <source>
        <dbReference type="ARBA" id="ARBA00004173"/>
    </source>
</evidence>
<comment type="subcellular location">
    <subcellularLocation>
        <location evidence="1">Mitochondrion</location>
    </subcellularLocation>
</comment>
<dbReference type="GO" id="GO:0005739">
    <property type="term" value="C:mitochondrion"/>
    <property type="evidence" value="ECO:0007669"/>
    <property type="project" value="UniProtKB-SubCell"/>
</dbReference>
<name>A0A9W8JSM9_9AGAR</name>
<evidence type="ECO:0000259" key="12">
    <source>
        <dbReference type="Pfam" id="PF00849"/>
    </source>
</evidence>
<dbReference type="PROSITE" id="PS01129">
    <property type="entry name" value="PSI_RLU"/>
    <property type="match status" value="1"/>
</dbReference>
<dbReference type="Proteomes" id="UP001148786">
    <property type="component" value="Unassembled WGS sequence"/>
</dbReference>
<comment type="similarity">
    <text evidence="2">Belongs to the pseudouridine synthase RluA family.</text>
</comment>
<dbReference type="EC" id="5.4.99.43" evidence="7"/>
<dbReference type="InterPro" id="IPR006145">
    <property type="entry name" value="PsdUridine_synth_RsuA/RluA"/>
</dbReference>
<gene>
    <name evidence="13" type="ORF">NLJ89_g11300</name>
</gene>
<dbReference type="CDD" id="cd02869">
    <property type="entry name" value="PseudoU_synth_RluA_like"/>
    <property type="match status" value="1"/>
</dbReference>
<dbReference type="EMBL" id="JANKHO010002506">
    <property type="protein sequence ID" value="KAJ3491820.1"/>
    <property type="molecule type" value="Genomic_DNA"/>
</dbReference>
<dbReference type="PANTHER" id="PTHR21600:SF81">
    <property type="entry name" value="21S RRNA PSEUDOURIDINE(2819) SYNTHASE"/>
    <property type="match status" value="1"/>
</dbReference>
<dbReference type="SUPFAM" id="SSF55120">
    <property type="entry name" value="Pseudouridine synthase"/>
    <property type="match status" value="1"/>
</dbReference>
<dbReference type="Pfam" id="PF00849">
    <property type="entry name" value="PseudoU_synth_2"/>
    <property type="match status" value="1"/>
</dbReference>
<evidence type="ECO:0000256" key="5">
    <source>
        <dbReference type="ARBA" id="ARBA00036927"/>
    </source>
</evidence>
<evidence type="ECO:0000256" key="8">
    <source>
        <dbReference type="ARBA" id="ARBA00040626"/>
    </source>
</evidence>
<evidence type="ECO:0000256" key="10">
    <source>
        <dbReference type="ARBA" id="ARBA00041978"/>
    </source>
</evidence>
<dbReference type="InterPro" id="IPR050188">
    <property type="entry name" value="RluA_PseudoU_synthase"/>
</dbReference>
<dbReference type="Gene3D" id="3.30.2350.10">
    <property type="entry name" value="Pseudouridine synthase"/>
    <property type="match status" value="1"/>
</dbReference>
<evidence type="ECO:0000313" key="14">
    <source>
        <dbReference type="Proteomes" id="UP001148786"/>
    </source>
</evidence>
<dbReference type="AlphaFoldDB" id="A0A9W8JSM9"/>
<dbReference type="InterPro" id="IPR020103">
    <property type="entry name" value="PsdUridine_synth_cat_dom_sf"/>
</dbReference>
<protein>
    <recommendedName>
        <fullName evidence="8">21S rRNA pseudouridine(2819) synthase</fullName>
        <ecNumber evidence="7">5.4.99.43</ecNumber>
    </recommendedName>
    <alternativeName>
        <fullName evidence="10">Pseudouridine synthase 5</fullName>
    </alternativeName>
    <alternativeName>
        <fullName evidence="9">Pseudouridylate synthase PUS5</fullName>
    </alternativeName>
    <alternativeName>
        <fullName evidence="11">Uracil hydrolyase PUS5</fullName>
    </alternativeName>
</protein>
<feature type="domain" description="Pseudouridine synthase RsuA/RluA-like" evidence="12">
    <location>
        <begin position="1"/>
        <end position="160"/>
    </location>
</feature>
<evidence type="ECO:0000256" key="3">
    <source>
        <dbReference type="ARBA" id="ARBA00023128"/>
    </source>
</evidence>
<evidence type="ECO:0000256" key="4">
    <source>
        <dbReference type="ARBA" id="ARBA00023235"/>
    </source>
</evidence>
<evidence type="ECO:0000256" key="6">
    <source>
        <dbReference type="ARBA" id="ARBA00037513"/>
    </source>
</evidence>
<dbReference type="PANTHER" id="PTHR21600">
    <property type="entry name" value="MITOCHONDRIAL RNA PSEUDOURIDINE SYNTHASE"/>
    <property type="match status" value="1"/>
</dbReference>
<dbReference type="OrthoDB" id="428658at2759"/>
<evidence type="ECO:0000256" key="11">
    <source>
        <dbReference type="ARBA" id="ARBA00042700"/>
    </source>
</evidence>
<keyword evidence="3" id="KW-0496">Mitochondrion</keyword>
<organism evidence="13 14">
    <name type="scientific">Agrocybe chaxingu</name>
    <dbReference type="NCBI Taxonomy" id="84603"/>
    <lineage>
        <taxon>Eukaryota</taxon>
        <taxon>Fungi</taxon>
        <taxon>Dikarya</taxon>
        <taxon>Basidiomycota</taxon>
        <taxon>Agaricomycotina</taxon>
        <taxon>Agaricomycetes</taxon>
        <taxon>Agaricomycetidae</taxon>
        <taxon>Agaricales</taxon>
        <taxon>Agaricineae</taxon>
        <taxon>Strophariaceae</taxon>
        <taxon>Agrocybe</taxon>
    </lineage>
</organism>
<evidence type="ECO:0000313" key="13">
    <source>
        <dbReference type="EMBL" id="KAJ3491820.1"/>
    </source>
</evidence>
<proteinExistence type="inferred from homology"/>
<dbReference type="GO" id="GO:0000455">
    <property type="term" value="P:enzyme-directed rRNA pseudouridine synthesis"/>
    <property type="evidence" value="ECO:0007669"/>
    <property type="project" value="TreeGrafter"/>
</dbReference>
<evidence type="ECO:0000256" key="2">
    <source>
        <dbReference type="ARBA" id="ARBA00010876"/>
    </source>
</evidence>
<dbReference type="GO" id="GO:0160143">
    <property type="term" value="F:21S rRNA pseudouridine(2819) synthase activity"/>
    <property type="evidence" value="ECO:0007669"/>
    <property type="project" value="UniProtKB-EC"/>
</dbReference>
<sequence>MVLNKPPNVVCQVHHNWRRKGIKDDLNPVFRDIKACLPSRWKPSQVHRLDKGTTGCLLVALNPAAATSISQQFRQRSVYKSYLALVRGGEKSFPEKSGGITASLIYEDGRGRLCTNGLDPDQKMAITEWELLASSPEAPISLVKLKLLTGSKHQLRIHLALSMKTPILGDTLYSASPVASSITCLTEVPEDRIFLHASEISLLRYTPNGRQYRLGIRSPLPPDFRRICLDAGIVPPNDIDKKALLIPENKLSRYPELHELELWDQSL</sequence>
<evidence type="ECO:0000256" key="9">
    <source>
        <dbReference type="ARBA" id="ARBA00041561"/>
    </source>
</evidence>
<comment type="function">
    <text evidence="6">Pseudouridylate synthase responsible for the pseudouridine-2819 formation in mitochondrial 21S rRNA. May modulate the efficiency or the fidelity of the mitochondrial translation machinery.</text>
</comment>
<comment type="catalytic activity">
    <reaction evidence="5">
        <text>uridine(2819) in 21S rRNA = pseudouridine(2819) in 21S rRNA</text>
        <dbReference type="Rhea" id="RHEA:42556"/>
        <dbReference type="Rhea" id="RHEA-COMP:10113"/>
        <dbReference type="Rhea" id="RHEA-COMP:10114"/>
        <dbReference type="ChEBI" id="CHEBI:65314"/>
        <dbReference type="ChEBI" id="CHEBI:65315"/>
        <dbReference type="EC" id="5.4.99.43"/>
    </reaction>
</comment>
<accession>A0A9W8JSM9</accession>
<keyword evidence="4" id="KW-0413">Isomerase</keyword>